<dbReference type="InterPro" id="IPR036388">
    <property type="entry name" value="WH-like_DNA-bd_sf"/>
</dbReference>
<dbReference type="EMBL" id="BAAALD010000022">
    <property type="protein sequence ID" value="GAA1083470.1"/>
    <property type="molecule type" value="Genomic_DNA"/>
</dbReference>
<dbReference type="PANTHER" id="PTHR33169:SF27">
    <property type="entry name" value="TRANSCRIPTIONAL REGULATOR PADR FAMILY PROTEIN"/>
    <property type="match status" value="1"/>
</dbReference>
<dbReference type="SUPFAM" id="SSF46785">
    <property type="entry name" value="Winged helix' DNA-binding domain"/>
    <property type="match status" value="1"/>
</dbReference>
<comment type="caution">
    <text evidence="4">The sequence shown here is derived from an EMBL/GenBank/DDBJ whole genome shotgun (WGS) entry which is preliminary data.</text>
</comment>
<dbReference type="Gene3D" id="1.10.10.10">
    <property type="entry name" value="Winged helix-like DNA-binding domain superfamily/Winged helix DNA-binding domain"/>
    <property type="match status" value="1"/>
</dbReference>
<evidence type="ECO:0000313" key="5">
    <source>
        <dbReference type="Proteomes" id="UP001499987"/>
    </source>
</evidence>
<name>A0ABP4E4J8_9ACTN</name>
<dbReference type="InterPro" id="IPR052509">
    <property type="entry name" value="Metal_resp_DNA-bind_regulator"/>
</dbReference>
<dbReference type="InterPro" id="IPR005149">
    <property type="entry name" value="Tscrpt_reg_PadR_N"/>
</dbReference>
<gene>
    <name evidence="4" type="ORF">GCM10009663_28510</name>
</gene>
<proteinExistence type="predicted"/>
<protein>
    <submittedName>
        <fullName evidence="4">PadR family transcriptional regulator</fullName>
    </submittedName>
</protein>
<reference evidence="5" key="1">
    <citation type="journal article" date="2019" name="Int. J. Syst. Evol. Microbiol.">
        <title>The Global Catalogue of Microorganisms (GCM) 10K type strain sequencing project: providing services to taxonomists for standard genome sequencing and annotation.</title>
        <authorList>
            <consortium name="The Broad Institute Genomics Platform"/>
            <consortium name="The Broad Institute Genome Sequencing Center for Infectious Disease"/>
            <person name="Wu L."/>
            <person name="Ma J."/>
        </authorList>
    </citation>
    <scope>NUCLEOTIDE SEQUENCE [LARGE SCALE GENOMIC DNA]</scope>
    <source>
        <strain evidence="5">JCM 13002</strain>
    </source>
</reference>
<dbReference type="Pfam" id="PF03551">
    <property type="entry name" value="PadR"/>
    <property type="match status" value="1"/>
</dbReference>
<sequence length="203" mass="22404">MPRRALDHPIVPALLGLLLEGDAHPHRILAELRERSAHHAAAVNRGTLYNTVAALEEAGWVAARGQERAGNRPERTVYGITESGREELVRRLDHQIRTPEREFSPFLGAVGHLGALGPERARDALTERARRLRERTAEDERRLAEALATGVPRLFVIEAEYALALARAETAWVESLAEEIRTGTLAWPTGPTPTLEQNGAGRD</sequence>
<dbReference type="PANTHER" id="PTHR33169">
    <property type="entry name" value="PADR-FAMILY TRANSCRIPTIONAL REGULATOR"/>
    <property type="match status" value="1"/>
</dbReference>
<dbReference type="RefSeq" id="WP_344623954.1">
    <property type="nucleotide sequence ID" value="NZ_BAAALD010000022.1"/>
</dbReference>
<keyword evidence="1" id="KW-0175">Coiled coil</keyword>
<dbReference type="Proteomes" id="UP001499987">
    <property type="component" value="Unassembled WGS sequence"/>
</dbReference>
<organism evidence="4 5">
    <name type="scientific">Kitasatospora arboriphila</name>
    <dbReference type="NCBI Taxonomy" id="258052"/>
    <lineage>
        <taxon>Bacteria</taxon>
        <taxon>Bacillati</taxon>
        <taxon>Actinomycetota</taxon>
        <taxon>Actinomycetes</taxon>
        <taxon>Kitasatosporales</taxon>
        <taxon>Streptomycetaceae</taxon>
        <taxon>Kitasatospora</taxon>
    </lineage>
</organism>
<evidence type="ECO:0000259" key="3">
    <source>
        <dbReference type="Pfam" id="PF03551"/>
    </source>
</evidence>
<dbReference type="InterPro" id="IPR036390">
    <property type="entry name" value="WH_DNA-bd_sf"/>
</dbReference>
<feature type="domain" description="Transcription regulator PadR N-terminal" evidence="3">
    <location>
        <begin position="14"/>
        <end position="88"/>
    </location>
</feature>
<accession>A0ABP4E4J8</accession>
<evidence type="ECO:0000313" key="4">
    <source>
        <dbReference type="EMBL" id="GAA1083470.1"/>
    </source>
</evidence>
<keyword evidence="5" id="KW-1185">Reference proteome</keyword>
<feature type="coiled-coil region" evidence="1">
    <location>
        <begin position="122"/>
        <end position="149"/>
    </location>
</feature>
<evidence type="ECO:0000256" key="2">
    <source>
        <dbReference type="SAM" id="MobiDB-lite"/>
    </source>
</evidence>
<evidence type="ECO:0000256" key="1">
    <source>
        <dbReference type="SAM" id="Coils"/>
    </source>
</evidence>
<feature type="region of interest" description="Disordered" evidence="2">
    <location>
        <begin position="184"/>
        <end position="203"/>
    </location>
</feature>